<proteinExistence type="predicted"/>
<comment type="caution">
    <text evidence="1">The sequence shown here is derived from an EMBL/GenBank/DDBJ whole genome shotgun (WGS) entry which is preliminary data.</text>
</comment>
<gene>
    <name evidence="1" type="ORF">HMPREF0973_00224</name>
</gene>
<dbReference type="EMBL" id="ACVA01000007">
    <property type="protein sequence ID" value="EEX19905.1"/>
    <property type="molecule type" value="Genomic_DNA"/>
</dbReference>
<organism evidence="1 2">
    <name type="scientific">Prevotella veroralis F0319</name>
    <dbReference type="NCBI Taxonomy" id="649761"/>
    <lineage>
        <taxon>Bacteria</taxon>
        <taxon>Pseudomonadati</taxon>
        <taxon>Bacteroidota</taxon>
        <taxon>Bacteroidia</taxon>
        <taxon>Bacteroidales</taxon>
        <taxon>Prevotellaceae</taxon>
        <taxon>Prevotella</taxon>
    </lineage>
</organism>
<sequence>MNKLLILLVKVPQSRDRCPRLSAHLPRLVNKQTSVYRTDEGICPYWFVSFPSKEGVPLYQREAFFMARKRPRYNEGSTTK</sequence>
<dbReference type="AlphaFoldDB" id="C9MKV0"/>
<dbReference type="Proteomes" id="UP000003327">
    <property type="component" value="Unassembled WGS sequence"/>
</dbReference>
<dbReference type="HOGENOM" id="CLU_2586846_0_0_10"/>
<dbReference type="RefSeq" id="WP_004381823.1">
    <property type="nucleotide sequence ID" value="NZ_GG698712.1"/>
</dbReference>
<name>C9MKV0_9BACT</name>
<evidence type="ECO:0000313" key="1">
    <source>
        <dbReference type="EMBL" id="EEX19905.1"/>
    </source>
</evidence>
<keyword evidence="2" id="KW-1185">Reference proteome</keyword>
<evidence type="ECO:0000313" key="2">
    <source>
        <dbReference type="Proteomes" id="UP000003327"/>
    </source>
</evidence>
<accession>C9MKV0</accession>
<dbReference type="STRING" id="649761.HMPREF0973_00224"/>
<reference evidence="1 2" key="1">
    <citation type="submission" date="2009-09" db="EMBL/GenBank/DDBJ databases">
        <authorList>
            <person name="Weinstock G."/>
            <person name="Sodergren E."/>
            <person name="Clifton S."/>
            <person name="Fulton L."/>
            <person name="Fulton B."/>
            <person name="Courtney L."/>
            <person name="Fronick C."/>
            <person name="Harrison M."/>
            <person name="Strong C."/>
            <person name="Farmer C."/>
            <person name="Delahaunty K."/>
            <person name="Markovic C."/>
            <person name="Hall O."/>
            <person name="Minx P."/>
            <person name="Tomlinson C."/>
            <person name="Mitreva M."/>
            <person name="Nelson J."/>
            <person name="Hou S."/>
            <person name="Wollam A."/>
            <person name="Pepin K.H."/>
            <person name="Johnson M."/>
            <person name="Bhonagiri V."/>
            <person name="Nash W.E."/>
            <person name="Warren W."/>
            <person name="Chinwalla A."/>
            <person name="Mardis E.R."/>
            <person name="Wilson R.K."/>
        </authorList>
    </citation>
    <scope>NUCLEOTIDE SEQUENCE [LARGE SCALE GENOMIC DNA]</scope>
    <source>
        <strain evidence="1 2">F0319</strain>
    </source>
</reference>
<protein>
    <submittedName>
        <fullName evidence="1">Uncharacterized protein</fullName>
    </submittedName>
</protein>